<name>A0A537LHY9_9BACT</name>
<reference evidence="13 14" key="1">
    <citation type="journal article" date="2019" name="Nat. Microbiol.">
        <title>Mediterranean grassland soil C-N compound turnover is dependent on rainfall and depth, and is mediated by genomically divergent microorganisms.</title>
        <authorList>
            <person name="Diamond S."/>
            <person name="Andeer P.F."/>
            <person name="Li Z."/>
            <person name="Crits-Christoph A."/>
            <person name="Burstein D."/>
            <person name="Anantharaman K."/>
            <person name="Lane K.R."/>
            <person name="Thomas B.C."/>
            <person name="Pan C."/>
            <person name="Northen T.R."/>
            <person name="Banfield J.F."/>
        </authorList>
    </citation>
    <scope>NUCLEOTIDE SEQUENCE [LARGE SCALE GENOMIC DNA]</scope>
    <source>
        <strain evidence="13">NP_2</strain>
    </source>
</reference>
<evidence type="ECO:0000256" key="6">
    <source>
        <dbReference type="ARBA" id="ARBA00022723"/>
    </source>
</evidence>
<keyword evidence="10" id="KW-0411">Iron-sulfur</keyword>
<dbReference type="EMBL" id="VBAJ01000166">
    <property type="protein sequence ID" value="TMJ07576.1"/>
    <property type="molecule type" value="Genomic_DNA"/>
</dbReference>
<evidence type="ECO:0000256" key="3">
    <source>
        <dbReference type="ARBA" id="ARBA00012030"/>
    </source>
</evidence>
<evidence type="ECO:0000256" key="11">
    <source>
        <dbReference type="ARBA" id="ARBA00023204"/>
    </source>
</evidence>
<sequence>MPRRTKSAKTGALAQLHDRIRVCDRCPLHRTRTQAVPGAGPVSARIMLVGEAPGRREDLSGQPFVGAAGKFLDELLASIGLSRADVYITNVVKSRPVSGQPPGRNRTPAPAEIAACAPWLEEQLRLLRPKVIVTLGRIALDYFLPGRKIADVHGRSIARGRVTLLPLYHPAMALYRRDWVRMLRKDFRGLRRFLDG</sequence>
<evidence type="ECO:0000256" key="10">
    <source>
        <dbReference type="ARBA" id="ARBA00023014"/>
    </source>
</evidence>
<accession>A0A537LHY9</accession>
<evidence type="ECO:0000256" key="7">
    <source>
        <dbReference type="ARBA" id="ARBA00022763"/>
    </source>
</evidence>
<keyword evidence="8" id="KW-0378">Hydrolase</keyword>
<dbReference type="Gene3D" id="3.40.470.10">
    <property type="entry name" value="Uracil-DNA glycosylase-like domain"/>
    <property type="match status" value="1"/>
</dbReference>
<dbReference type="GO" id="GO:0006281">
    <property type="term" value="P:DNA repair"/>
    <property type="evidence" value="ECO:0007669"/>
    <property type="project" value="UniProtKB-KW"/>
</dbReference>
<dbReference type="SMART" id="SM00986">
    <property type="entry name" value="UDG"/>
    <property type="match status" value="1"/>
</dbReference>
<evidence type="ECO:0000256" key="5">
    <source>
        <dbReference type="ARBA" id="ARBA00022485"/>
    </source>
</evidence>
<dbReference type="PANTHER" id="PTHR33693:SF1">
    <property type="entry name" value="TYPE-4 URACIL-DNA GLYCOSYLASE"/>
    <property type="match status" value="1"/>
</dbReference>
<dbReference type="InterPro" id="IPR036895">
    <property type="entry name" value="Uracil-DNA_glycosylase-like_sf"/>
</dbReference>
<feature type="domain" description="Uracil-DNA glycosylase-like" evidence="12">
    <location>
        <begin position="37"/>
        <end position="194"/>
    </location>
</feature>
<organism evidence="13 14">
    <name type="scientific">Candidatus Segetimicrobium genomatis</name>
    <dbReference type="NCBI Taxonomy" id="2569760"/>
    <lineage>
        <taxon>Bacteria</taxon>
        <taxon>Bacillati</taxon>
        <taxon>Candidatus Sysuimicrobiota</taxon>
        <taxon>Candidatus Sysuimicrobiia</taxon>
        <taxon>Candidatus Sysuimicrobiales</taxon>
        <taxon>Candidatus Segetimicrobiaceae</taxon>
        <taxon>Candidatus Segetimicrobium</taxon>
    </lineage>
</organism>
<evidence type="ECO:0000256" key="2">
    <source>
        <dbReference type="ARBA" id="ARBA00006521"/>
    </source>
</evidence>
<protein>
    <recommendedName>
        <fullName evidence="4">Type-4 uracil-DNA glycosylase</fullName>
        <ecNumber evidence="3">3.2.2.27</ecNumber>
    </recommendedName>
</protein>
<dbReference type="AlphaFoldDB" id="A0A537LHY9"/>
<dbReference type="NCBIfam" id="TIGR00758">
    <property type="entry name" value="UDG_fam4"/>
    <property type="match status" value="1"/>
</dbReference>
<evidence type="ECO:0000256" key="8">
    <source>
        <dbReference type="ARBA" id="ARBA00022801"/>
    </source>
</evidence>
<dbReference type="EC" id="3.2.2.27" evidence="3"/>
<keyword evidence="7" id="KW-0227">DNA damage</keyword>
<evidence type="ECO:0000259" key="12">
    <source>
        <dbReference type="SMART" id="SM00986"/>
    </source>
</evidence>
<dbReference type="InterPro" id="IPR051536">
    <property type="entry name" value="UDG_Type-4/5"/>
</dbReference>
<keyword evidence="9" id="KW-0408">Iron</keyword>
<evidence type="ECO:0000256" key="9">
    <source>
        <dbReference type="ARBA" id="ARBA00023004"/>
    </source>
</evidence>
<dbReference type="SMART" id="SM00987">
    <property type="entry name" value="UreE_C"/>
    <property type="match status" value="1"/>
</dbReference>
<evidence type="ECO:0000313" key="13">
    <source>
        <dbReference type="EMBL" id="TMJ07576.1"/>
    </source>
</evidence>
<gene>
    <name evidence="13" type="ORF">E6G99_06315</name>
</gene>
<evidence type="ECO:0000313" key="14">
    <source>
        <dbReference type="Proteomes" id="UP000318661"/>
    </source>
</evidence>
<dbReference type="PANTHER" id="PTHR33693">
    <property type="entry name" value="TYPE-5 URACIL-DNA GLYCOSYLASE"/>
    <property type="match status" value="1"/>
</dbReference>
<comment type="similarity">
    <text evidence="2">Belongs to the uracil-DNA glycosylase (UDG) superfamily. Type 4 (UDGa) family.</text>
</comment>
<dbReference type="Proteomes" id="UP000318661">
    <property type="component" value="Unassembled WGS sequence"/>
</dbReference>
<dbReference type="InterPro" id="IPR005273">
    <property type="entry name" value="Ura-DNA_glyco_family4"/>
</dbReference>
<evidence type="ECO:0000256" key="4">
    <source>
        <dbReference type="ARBA" id="ARBA00019403"/>
    </source>
</evidence>
<dbReference type="SUPFAM" id="SSF52141">
    <property type="entry name" value="Uracil-DNA glycosylase-like"/>
    <property type="match status" value="1"/>
</dbReference>
<dbReference type="GO" id="GO:0046872">
    <property type="term" value="F:metal ion binding"/>
    <property type="evidence" value="ECO:0007669"/>
    <property type="project" value="UniProtKB-KW"/>
</dbReference>
<keyword evidence="11" id="KW-0234">DNA repair</keyword>
<keyword evidence="5" id="KW-0004">4Fe-4S</keyword>
<comment type="caution">
    <text evidence="13">The sequence shown here is derived from an EMBL/GenBank/DDBJ whole genome shotgun (WGS) entry which is preliminary data.</text>
</comment>
<dbReference type="GO" id="GO:0004844">
    <property type="term" value="F:uracil DNA N-glycosylase activity"/>
    <property type="evidence" value="ECO:0007669"/>
    <property type="project" value="UniProtKB-EC"/>
</dbReference>
<comment type="catalytic activity">
    <reaction evidence="1">
        <text>Hydrolyzes single-stranded DNA or mismatched double-stranded DNA and polynucleotides, releasing free uracil.</text>
        <dbReference type="EC" id="3.2.2.27"/>
    </reaction>
</comment>
<dbReference type="InterPro" id="IPR005122">
    <property type="entry name" value="Uracil-DNA_glycosylase-like"/>
</dbReference>
<keyword evidence="6" id="KW-0479">Metal-binding</keyword>
<dbReference type="GO" id="GO:0051539">
    <property type="term" value="F:4 iron, 4 sulfur cluster binding"/>
    <property type="evidence" value="ECO:0007669"/>
    <property type="project" value="UniProtKB-KW"/>
</dbReference>
<dbReference type="Pfam" id="PF03167">
    <property type="entry name" value="UDG"/>
    <property type="match status" value="1"/>
</dbReference>
<proteinExistence type="inferred from homology"/>
<evidence type="ECO:0000256" key="1">
    <source>
        <dbReference type="ARBA" id="ARBA00001400"/>
    </source>
</evidence>
<dbReference type="CDD" id="cd10030">
    <property type="entry name" value="UDG-F4_TTUDGA_SPO1dp_like"/>
    <property type="match status" value="1"/>
</dbReference>